<reference evidence="3" key="2">
    <citation type="submission" date="2010-06" db="EMBL/GenBank/DDBJ databases">
        <title>The complete genome of Desulfarculus baarsii DSM 2075.</title>
        <authorList>
            <consortium name="US DOE Joint Genome Institute (JGI-PGF)"/>
            <person name="Lucas S."/>
            <person name="Copeland A."/>
            <person name="Lapidus A."/>
            <person name="Glavina del Rio T."/>
            <person name="Dalin E."/>
            <person name="Tice H."/>
            <person name="Bruce D."/>
            <person name="Goodwin L."/>
            <person name="Pitluck S."/>
            <person name="Kyrpides N."/>
            <person name="Mavromatis K."/>
            <person name="Ivanova N."/>
            <person name="Mikhailova N."/>
            <person name="Detter J.C."/>
            <person name="Han C."/>
            <person name="Larimer F."/>
            <person name="Land M."/>
            <person name="Hauser L."/>
            <person name="Markowitz V."/>
            <person name="Cheng J.-F."/>
            <person name="Hugenholtz P."/>
            <person name="Woyke T."/>
            <person name="Wu D."/>
            <person name="Spring S."/>
            <person name="Schroeder M."/>
            <person name="Brambilla E."/>
            <person name="Klenk H.-P."/>
            <person name="Eisen J.A."/>
        </authorList>
    </citation>
    <scope>NUCLEOTIDE SEQUENCE</scope>
    <source>
        <strain evidence="3">DSM 2075</strain>
    </source>
</reference>
<sequence>MMFTAVTLALAIPLMAVIGFFVIWALKIRAGQAGAEHERRDSEETALIQEIYQGLERMEKRIEALETLVFDQESKGKS</sequence>
<dbReference type="EMBL" id="CP002085">
    <property type="protein sequence ID" value="ADK86116.1"/>
    <property type="molecule type" value="Genomic_DNA"/>
</dbReference>
<name>E1QM73_DESB2</name>
<evidence type="ECO:0000256" key="1">
    <source>
        <dbReference type="SAM" id="Coils"/>
    </source>
</evidence>
<keyword evidence="1" id="KW-0175">Coiled coil</keyword>
<organism evidence="3 4">
    <name type="scientific">Desulfarculus baarsii (strain ATCC 33931 / DSM 2075 / LMG 7858 / VKM B-1802 / 2st14)</name>
    <dbReference type="NCBI Taxonomy" id="644282"/>
    <lineage>
        <taxon>Bacteria</taxon>
        <taxon>Pseudomonadati</taxon>
        <taxon>Thermodesulfobacteriota</taxon>
        <taxon>Desulfarculia</taxon>
        <taxon>Desulfarculales</taxon>
        <taxon>Desulfarculaceae</taxon>
        <taxon>Desulfarculus</taxon>
    </lineage>
</organism>
<feature type="coiled-coil region" evidence="1">
    <location>
        <begin position="48"/>
        <end position="75"/>
    </location>
</feature>
<keyword evidence="2" id="KW-1133">Transmembrane helix</keyword>
<keyword evidence="2" id="KW-0472">Membrane</keyword>
<dbReference type="STRING" id="644282.Deba_2762"/>
<keyword evidence="2" id="KW-0812">Transmembrane</keyword>
<protein>
    <submittedName>
        <fullName evidence="3">Phage shock protein PspB</fullName>
    </submittedName>
</protein>
<dbReference type="KEGG" id="dbr:Deba_2762"/>
<feature type="transmembrane region" description="Helical" evidence="2">
    <location>
        <begin position="6"/>
        <end position="26"/>
    </location>
</feature>
<evidence type="ECO:0000313" key="3">
    <source>
        <dbReference type="EMBL" id="ADK86116.1"/>
    </source>
</evidence>
<dbReference type="AlphaFoldDB" id="E1QM73"/>
<reference evidence="3" key="1">
    <citation type="journal article" date="2010" name="Stand. Genomic Sci.">
        <title>Complete genome sequence of Desulfarculus baarsii type strain (2st14).</title>
        <authorList>
            <person name="Sun H."/>
            <person name="Spring S."/>
            <person name="Lapidus A."/>
            <person name="Davenport K."/>
            <person name="Del Rio T.G."/>
            <person name="Tice H."/>
            <person name="Nolan M."/>
            <person name="Copeland A."/>
            <person name="Cheng J.F."/>
            <person name="Lucas S."/>
            <person name="Tapia R."/>
            <person name="Goodwin L."/>
            <person name="Pitluck S."/>
            <person name="Ivanova N."/>
            <person name="Pagani I."/>
            <person name="Mavromatis K."/>
            <person name="Ovchinnikova G."/>
            <person name="Pati A."/>
            <person name="Chen A."/>
            <person name="Palaniappan K."/>
            <person name="Hauser L."/>
            <person name="Chang Y.J."/>
            <person name="Jeffries C.D."/>
            <person name="Detter J.C."/>
            <person name="Han C."/>
            <person name="Rohde M."/>
            <person name="Brambilla E."/>
            <person name="Goker M."/>
            <person name="Woyke T."/>
            <person name="Bristow J."/>
            <person name="Eisen J.A."/>
            <person name="Markowitz V."/>
            <person name="Hugenholtz P."/>
            <person name="Kyrpides N.C."/>
            <person name="Klenk H.P."/>
            <person name="Land M."/>
        </authorList>
    </citation>
    <scope>NUCLEOTIDE SEQUENCE [LARGE SCALE GENOMIC DNA]</scope>
    <source>
        <strain evidence="3">DSM 2075</strain>
    </source>
</reference>
<dbReference type="Proteomes" id="UP000009047">
    <property type="component" value="Chromosome"/>
</dbReference>
<evidence type="ECO:0000256" key="2">
    <source>
        <dbReference type="SAM" id="Phobius"/>
    </source>
</evidence>
<gene>
    <name evidence="3" type="ordered locus">Deba_2762</name>
</gene>
<accession>E1QM73</accession>
<dbReference type="HOGENOM" id="CLU_195148_0_0_7"/>
<keyword evidence="4" id="KW-1185">Reference proteome</keyword>
<evidence type="ECO:0000313" key="4">
    <source>
        <dbReference type="Proteomes" id="UP000009047"/>
    </source>
</evidence>
<proteinExistence type="predicted"/>